<keyword evidence="3" id="KW-0539">Nucleus</keyword>
<organism evidence="7 8">
    <name type="scientific">Trichomonas vaginalis (strain ATCC PRA-98 / G3)</name>
    <dbReference type="NCBI Taxonomy" id="412133"/>
    <lineage>
        <taxon>Eukaryota</taxon>
        <taxon>Metamonada</taxon>
        <taxon>Parabasalia</taxon>
        <taxon>Trichomonadida</taxon>
        <taxon>Trichomonadidae</taxon>
        <taxon>Trichomonas</taxon>
    </lineage>
</organism>
<dbReference type="RefSeq" id="XP_001325321.1">
    <property type="nucleotide sequence ID" value="XM_001325286.1"/>
</dbReference>
<dbReference type="FunFam" id="2.30.29.150:FF:000004">
    <property type="entry name" value="FACT complex subunit SPT16"/>
    <property type="match status" value="1"/>
</dbReference>
<dbReference type="Gene3D" id="2.30.29.210">
    <property type="entry name" value="FACT complex subunit Spt16p/Cdc68p"/>
    <property type="match status" value="1"/>
</dbReference>
<evidence type="ECO:0000313" key="7">
    <source>
        <dbReference type="EMBL" id="EAY13098.1"/>
    </source>
</evidence>
<evidence type="ECO:0000259" key="5">
    <source>
        <dbReference type="SMART" id="SM01286"/>
    </source>
</evidence>
<gene>
    <name evidence="7" type="ORF">TVAG_212800</name>
</gene>
<dbReference type="InterPro" id="IPR036005">
    <property type="entry name" value="Creatinase/aminopeptidase-like"/>
</dbReference>
<dbReference type="GO" id="GO:0006260">
    <property type="term" value="P:DNA replication"/>
    <property type="evidence" value="ECO:0007669"/>
    <property type="project" value="UniProtKB-KW"/>
</dbReference>
<feature type="domain" description="FACT complex subunit SPT16 middle" evidence="5">
    <location>
        <begin position="482"/>
        <end position="630"/>
    </location>
</feature>
<keyword evidence="7" id="KW-0031">Aminopeptidase</keyword>
<dbReference type="SMART" id="SM01287">
    <property type="entry name" value="Rtt106"/>
    <property type="match status" value="1"/>
</dbReference>
<dbReference type="OrthoDB" id="10251642at2759"/>
<dbReference type="SMR" id="A2E2S0"/>
<keyword evidence="2" id="KW-0175">Coiled coil</keyword>
<feature type="compositionally biased region" description="Acidic residues" evidence="4">
    <location>
        <begin position="893"/>
        <end position="934"/>
    </location>
</feature>
<dbReference type="AlphaFoldDB" id="A2E2S0"/>
<evidence type="ECO:0000256" key="2">
    <source>
        <dbReference type="ARBA" id="ARBA00023054"/>
    </source>
</evidence>
<evidence type="ECO:0000256" key="1">
    <source>
        <dbReference type="ARBA" id="ARBA00010779"/>
    </source>
</evidence>
<dbReference type="InterPro" id="IPR000994">
    <property type="entry name" value="Pept_M24"/>
</dbReference>
<keyword evidence="3" id="KW-0235">DNA replication</keyword>
<feature type="compositionally biased region" description="Basic residues" evidence="4">
    <location>
        <begin position="952"/>
        <end position="967"/>
    </location>
</feature>
<feature type="region of interest" description="Disordered" evidence="4">
    <location>
        <begin position="406"/>
        <end position="470"/>
    </location>
</feature>
<dbReference type="Pfam" id="PF08512">
    <property type="entry name" value="Rttp106-like_middle"/>
    <property type="match status" value="1"/>
</dbReference>
<dbReference type="GO" id="GO:0004177">
    <property type="term" value="F:aminopeptidase activity"/>
    <property type="evidence" value="ECO:0007669"/>
    <property type="project" value="UniProtKB-KW"/>
</dbReference>
<dbReference type="Pfam" id="PF00557">
    <property type="entry name" value="Peptidase_M24"/>
    <property type="match status" value="1"/>
</dbReference>
<comment type="subcellular location">
    <subcellularLocation>
        <location evidence="3">Nucleus</location>
    </subcellularLocation>
    <subcellularLocation>
        <location evidence="3">Chromosome</location>
    </subcellularLocation>
</comment>
<dbReference type="STRING" id="5722.A2E2S0"/>
<proteinExistence type="inferred from homology"/>
<dbReference type="GO" id="GO:0035101">
    <property type="term" value="C:FACT complex"/>
    <property type="evidence" value="ECO:0000318"/>
    <property type="project" value="GO_Central"/>
</dbReference>
<dbReference type="InterPro" id="IPR056595">
    <property type="entry name" value="Fact-SPT16_PH"/>
</dbReference>
<accession>A2E2S0</accession>
<dbReference type="GO" id="GO:0006281">
    <property type="term" value="P:DNA repair"/>
    <property type="evidence" value="ECO:0007669"/>
    <property type="project" value="UniProtKB-UniRule"/>
</dbReference>
<keyword evidence="3" id="KW-0227">DNA damage</keyword>
<keyword evidence="3" id="KW-0234">DNA repair</keyword>
<dbReference type="FunCoup" id="A2E2S0">
    <property type="interactions" value="908"/>
</dbReference>
<dbReference type="SUPFAM" id="SSF55920">
    <property type="entry name" value="Creatinase/aminopeptidase"/>
    <property type="match status" value="1"/>
</dbReference>
<name>A2E2S0_TRIV3</name>
<dbReference type="Proteomes" id="UP000001542">
    <property type="component" value="Unassembled WGS sequence"/>
</dbReference>
<reference evidence="7" key="2">
    <citation type="journal article" date="2007" name="Science">
        <title>Draft genome sequence of the sexually transmitted pathogen Trichomonas vaginalis.</title>
        <authorList>
            <person name="Carlton J.M."/>
            <person name="Hirt R.P."/>
            <person name="Silva J.C."/>
            <person name="Delcher A.L."/>
            <person name="Schatz M."/>
            <person name="Zhao Q."/>
            <person name="Wortman J.R."/>
            <person name="Bidwell S.L."/>
            <person name="Alsmark U.C.M."/>
            <person name="Besteiro S."/>
            <person name="Sicheritz-Ponten T."/>
            <person name="Noel C.J."/>
            <person name="Dacks J.B."/>
            <person name="Foster P.G."/>
            <person name="Simillion C."/>
            <person name="Van de Peer Y."/>
            <person name="Miranda-Saavedra D."/>
            <person name="Barton G.J."/>
            <person name="Westrop G.D."/>
            <person name="Mueller S."/>
            <person name="Dessi D."/>
            <person name="Fiori P.L."/>
            <person name="Ren Q."/>
            <person name="Paulsen I."/>
            <person name="Zhang H."/>
            <person name="Bastida-Corcuera F.D."/>
            <person name="Simoes-Barbosa A."/>
            <person name="Brown M.T."/>
            <person name="Hayes R.D."/>
            <person name="Mukherjee M."/>
            <person name="Okumura C.Y."/>
            <person name="Schneider R."/>
            <person name="Smith A.J."/>
            <person name="Vanacova S."/>
            <person name="Villalvazo M."/>
            <person name="Haas B.J."/>
            <person name="Pertea M."/>
            <person name="Feldblyum T.V."/>
            <person name="Utterback T.R."/>
            <person name="Shu C.L."/>
            <person name="Osoegawa K."/>
            <person name="de Jong P.J."/>
            <person name="Hrdy I."/>
            <person name="Horvathova L."/>
            <person name="Zubacova Z."/>
            <person name="Dolezal P."/>
            <person name="Malik S.B."/>
            <person name="Logsdon J.M. Jr."/>
            <person name="Henze K."/>
            <person name="Gupta A."/>
            <person name="Wang C.C."/>
            <person name="Dunne R.L."/>
            <person name="Upcroft J.A."/>
            <person name="Upcroft P."/>
            <person name="White O."/>
            <person name="Salzberg S.L."/>
            <person name="Tang P."/>
            <person name="Chiu C.-H."/>
            <person name="Lee Y.-S."/>
            <person name="Embley T.M."/>
            <person name="Coombs G.H."/>
            <person name="Mottram J.C."/>
            <person name="Tachezy J."/>
            <person name="Fraser-Liggett C.M."/>
            <person name="Johnson P.J."/>
        </authorList>
    </citation>
    <scope>NUCLEOTIDE SEQUENCE [LARGE SCALE GENOMIC DNA]</scope>
    <source>
        <strain evidence="7">G3</strain>
    </source>
</reference>
<dbReference type="InterPro" id="IPR013719">
    <property type="entry name" value="RTT106/SPT16-like_middle_dom"/>
</dbReference>
<dbReference type="InterPro" id="IPR040258">
    <property type="entry name" value="Spt16"/>
</dbReference>
<keyword evidence="3" id="KW-0804">Transcription</keyword>
<keyword evidence="7" id="KW-0645">Protease</keyword>
<keyword evidence="8" id="KW-1185">Reference proteome</keyword>
<dbReference type="eggNOG" id="KOG1189">
    <property type="taxonomic scope" value="Eukaryota"/>
</dbReference>
<dbReference type="GO" id="GO:0031491">
    <property type="term" value="F:nucleosome binding"/>
    <property type="evidence" value="ECO:0000318"/>
    <property type="project" value="GO_Central"/>
</dbReference>
<sequence length="967" mass="109217">MNDIKNIEQRLEIFRKAIFTEESSDFKGVVLATSTEKPNLYSVDDAIFRWIYGVFVTNSYLIITPDKLVTLCKDDKASDAIAAARTPEKVIIDQLKGSIADQVKIYANGRLFGSENAIADSDLSSLSLTDKTYDLEGVLIVHLDVELARIRNAARVADGALTKVFKLQMEQIIESSDTISLKSLSNDTRKDLNNPSKVNPKLNPSDVEPAFRPAIRCGSNFDIDFPPTIGEGNLTTDFVNATIGINFKSYCACVGRTYIINGSDDVKRAYKSLVKAKQDAFEQCKAGNTLGAIYRAFVKGLDEQYQQYVPHSIGGFCGTYAISRRHLITDDSEEKIPNNCSIILALGLKGVKIGDQPPFSLSLVDTVQIADGEDGVKFATNAKDRYKLISYKLSNEDQDSILQEMLNDQRPMYERTRNKTGSGTKKDEEDPEMLAYFESIKNQRKSTSSSTSSKNKDDDSDNTQYTSFDNMSDLTTRGVTTIEIIKPRWTVLLPMYGRLVPFHINTIKSAKASTSTDSTESKLDINFNIPKATDSETFKYFIKELTFSQKGNQMFDQIAKDINSMRSHFTKLLKRKQEEKTLYKGEDLIPLQAGPGKNIPRISGHVHLRPALNGNKTVGTIEAHVNGFRFRSTTHERLDVMYKNIELAIYLPATEDNEMMTLIHFYLKKPITTGKQSSQHITFYKPTGDTSVDVSKQGNSMTDQAELAEEERDRKIRKKINKEFKYFKDLLEDKELGLDNPPKLVVPHKQLGFYGVCSKEMSVIYLLPNAIASVVNSPPFVLMMDRVDIVVFERETLSVTNIDISFILKNLTQEVVQISHVSVTDAKNIKQWLGVLQIPFFSSKNNITWKDVIPNILKKGRAYFESEIGGWKGFFNDEEEEVDSEVEDKTWKDDDDDEGFDGGDDDDDEEFDAAPSDEDEDEDEMPAEDSEDEGKDWRQLDEEAKAADERAKAKRERKKEHHHHHHH</sequence>
<dbReference type="OMA" id="DWCLSAR"/>
<dbReference type="PANTHER" id="PTHR13980:SF15">
    <property type="entry name" value="FACT COMPLEX SUBUNIT SPT16"/>
    <property type="match status" value="1"/>
</dbReference>
<dbReference type="Gene3D" id="2.30.29.30">
    <property type="entry name" value="Pleckstrin-homology domain (PH domain)/Phosphotyrosine-binding domain (PTB)"/>
    <property type="match status" value="1"/>
</dbReference>
<dbReference type="PANTHER" id="PTHR13980">
    <property type="entry name" value="CDC68 RELATED"/>
    <property type="match status" value="1"/>
</dbReference>
<reference evidence="7" key="1">
    <citation type="submission" date="2006-10" db="EMBL/GenBank/DDBJ databases">
        <authorList>
            <person name="Amadeo P."/>
            <person name="Zhao Q."/>
            <person name="Wortman J."/>
            <person name="Fraser-Liggett C."/>
            <person name="Carlton J."/>
        </authorList>
    </citation>
    <scope>NUCLEOTIDE SEQUENCE</scope>
    <source>
        <strain evidence="7">G3</strain>
    </source>
</reference>
<evidence type="ECO:0000259" key="6">
    <source>
        <dbReference type="SMART" id="SM01287"/>
    </source>
</evidence>
<dbReference type="InParanoid" id="A2E2S0"/>
<evidence type="ECO:0000256" key="3">
    <source>
        <dbReference type="RuleBase" id="RU367052"/>
    </source>
</evidence>
<dbReference type="KEGG" id="tva:4771071"/>
<dbReference type="Gene3D" id="2.30.29.150">
    <property type="match status" value="1"/>
</dbReference>
<comment type="function">
    <text evidence="3">Component of the FACT complex, a general chromatin factor that acts to reorganize nucleosomes. The FACT complex is involved in multiple processes that require DNA as a template such as mRNA elongation, DNA replication and DNA repair. During transcription elongation the FACT complex acts as a histone chaperone that both destabilizes and restores nucleosomal structure. It facilitates the passage of RNA polymerase II and transcription by promoting the dissociation of one histone H2A-H2B dimer from the nucleosome, then subsequently promotes the reestablishment of the nucleosome following the passage of RNA polymerase II.</text>
</comment>
<keyword evidence="3" id="KW-0805">Transcription regulation</keyword>
<dbReference type="EMBL" id="DS113291">
    <property type="protein sequence ID" value="EAY13098.1"/>
    <property type="molecule type" value="Genomic_DNA"/>
</dbReference>
<dbReference type="Pfam" id="PF08644">
    <property type="entry name" value="SPT16"/>
    <property type="match status" value="1"/>
</dbReference>
<keyword evidence="7" id="KW-0378">Hydrolase</keyword>
<feature type="region of interest" description="Disordered" evidence="4">
    <location>
        <begin position="875"/>
        <end position="967"/>
    </location>
</feature>
<feature type="compositionally biased region" description="Basic and acidic residues" evidence="4">
    <location>
        <begin position="935"/>
        <end position="951"/>
    </location>
</feature>
<dbReference type="Pfam" id="PF24824">
    <property type="entry name" value="PH_SPT16"/>
    <property type="match status" value="1"/>
</dbReference>
<protein>
    <recommendedName>
        <fullName evidence="3">FACT complex subunit</fullName>
    </recommendedName>
</protein>
<dbReference type="InterPro" id="IPR011993">
    <property type="entry name" value="PH-like_dom_sf"/>
</dbReference>
<dbReference type="GO" id="GO:0006368">
    <property type="term" value="P:transcription elongation by RNA polymerase II"/>
    <property type="evidence" value="ECO:0000318"/>
    <property type="project" value="GO_Central"/>
</dbReference>
<evidence type="ECO:0000313" key="8">
    <source>
        <dbReference type="Proteomes" id="UP000001542"/>
    </source>
</evidence>
<dbReference type="VEuPathDB" id="TrichDB:TVAGG3_0166700"/>
<keyword evidence="3" id="KW-0158">Chromosome</keyword>
<comment type="similarity">
    <text evidence="1 3">Belongs to the peptidase M24 family. SPT16 subfamily.</text>
</comment>
<dbReference type="Gene3D" id="3.90.230.10">
    <property type="entry name" value="Creatinase/methionine aminopeptidase superfamily"/>
    <property type="match status" value="1"/>
</dbReference>
<evidence type="ECO:0000256" key="4">
    <source>
        <dbReference type="SAM" id="MobiDB-lite"/>
    </source>
</evidence>
<feature type="region of interest" description="Disordered" evidence="4">
    <location>
        <begin position="185"/>
        <end position="205"/>
    </location>
</feature>
<dbReference type="VEuPathDB" id="TrichDB:TVAG_212800"/>
<comment type="subunit">
    <text evidence="3">Component of the FACT complex.</text>
</comment>
<feature type="domain" description="Histone chaperone RTT106/FACT complex subunit SPT16-like middle" evidence="6">
    <location>
        <begin position="753"/>
        <end position="843"/>
    </location>
</feature>
<feature type="compositionally biased region" description="Acidic residues" evidence="4">
    <location>
        <begin position="876"/>
        <end position="886"/>
    </location>
</feature>
<dbReference type="SMART" id="SM01286">
    <property type="entry name" value="SPT16"/>
    <property type="match status" value="1"/>
</dbReference>
<dbReference type="InterPro" id="IPR013953">
    <property type="entry name" value="FACT_SPT16_M"/>
</dbReference>